<dbReference type="AlphaFoldDB" id="A0A0E9V8L3"/>
<evidence type="ECO:0000256" key="1">
    <source>
        <dbReference type="SAM" id="MobiDB-lite"/>
    </source>
</evidence>
<evidence type="ECO:0000313" key="2">
    <source>
        <dbReference type="EMBL" id="JAH74372.1"/>
    </source>
</evidence>
<name>A0A0E9V8L3_ANGAN</name>
<proteinExistence type="predicted"/>
<organism evidence="2">
    <name type="scientific">Anguilla anguilla</name>
    <name type="common">European freshwater eel</name>
    <name type="synonym">Muraena anguilla</name>
    <dbReference type="NCBI Taxonomy" id="7936"/>
    <lineage>
        <taxon>Eukaryota</taxon>
        <taxon>Metazoa</taxon>
        <taxon>Chordata</taxon>
        <taxon>Craniata</taxon>
        <taxon>Vertebrata</taxon>
        <taxon>Euteleostomi</taxon>
        <taxon>Actinopterygii</taxon>
        <taxon>Neopterygii</taxon>
        <taxon>Teleostei</taxon>
        <taxon>Anguilliformes</taxon>
        <taxon>Anguillidae</taxon>
        <taxon>Anguilla</taxon>
    </lineage>
</organism>
<feature type="region of interest" description="Disordered" evidence="1">
    <location>
        <begin position="1"/>
        <end position="20"/>
    </location>
</feature>
<protein>
    <submittedName>
        <fullName evidence="2">Uncharacterized protein</fullName>
    </submittedName>
</protein>
<accession>A0A0E9V8L3</accession>
<reference evidence="2" key="2">
    <citation type="journal article" date="2015" name="Fish Shellfish Immunol.">
        <title>Early steps in the European eel (Anguilla anguilla)-Vibrio vulnificus interaction in the gills: Role of the RtxA13 toxin.</title>
        <authorList>
            <person name="Callol A."/>
            <person name="Pajuelo D."/>
            <person name="Ebbesson L."/>
            <person name="Teles M."/>
            <person name="MacKenzie S."/>
            <person name="Amaro C."/>
        </authorList>
    </citation>
    <scope>NUCLEOTIDE SEQUENCE</scope>
</reference>
<dbReference type="EMBL" id="GBXM01034205">
    <property type="protein sequence ID" value="JAH74372.1"/>
    <property type="molecule type" value="Transcribed_RNA"/>
</dbReference>
<sequence length="20" mass="2334">MQRQKPLLESRHISLLQKAG</sequence>
<reference evidence="2" key="1">
    <citation type="submission" date="2014-11" db="EMBL/GenBank/DDBJ databases">
        <authorList>
            <person name="Amaro Gonzalez C."/>
        </authorList>
    </citation>
    <scope>NUCLEOTIDE SEQUENCE</scope>
</reference>
<feature type="compositionally biased region" description="Basic and acidic residues" evidence="1">
    <location>
        <begin position="1"/>
        <end position="12"/>
    </location>
</feature>